<dbReference type="InterPro" id="IPR040807">
    <property type="entry name" value="DUF5522"/>
</dbReference>
<accession>A0A1Y1WL77</accession>
<dbReference type="PANTHER" id="PTHR21037">
    <property type="entry name" value="39S RIBOSOMAL PROTEIN L14, MITOCHONDRIAL"/>
    <property type="match status" value="1"/>
</dbReference>
<dbReference type="EMBL" id="MCFD01000001">
    <property type="protein sequence ID" value="ORX74252.1"/>
    <property type="molecule type" value="Genomic_DNA"/>
</dbReference>
<proteinExistence type="predicted"/>
<evidence type="ECO:0000256" key="1">
    <source>
        <dbReference type="SAM" id="MobiDB-lite"/>
    </source>
</evidence>
<dbReference type="AlphaFoldDB" id="A0A1Y1WL77"/>
<organism evidence="2 3">
    <name type="scientific">Linderina pennispora</name>
    <dbReference type="NCBI Taxonomy" id="61395"/>
    <lineage>
        <taxon>Eukaryota</taxon>
        <taxon>Fungi</taxon>
        <taxon>Fungi incertae sedis</taxon>
        <taxon>Zoopagomycota</taxon>
        <taxon>Kickxellomycotina</taxon>
        <taxon>Kickxellomycetes</taxon>
        <taxon>Kickxellales</taxon>
        <taxon>Kickxellaceae</taxon>
        <taxon>Linderina</taxon>
    </lineage>
</organism>
<reference evidence="2 3" key="1">
    <citation type="submission" date="2016-07" db="EMBL/GenBank/DDBJ databases">
        <title>Pervasive Adenine N6-methylation of Active Genes in Fungi.</title>
        <authorList>
            <consortium name="DOE Joint Genome Institute"/>
            <person name="Mondo S.J."/>
            <person name="Dannebaum R.O."/>
            <person name="Kuo R.C."/>
            <person name="Labutti K."/>
            <person name="Haridas S."/>
            <person name="Kuo A."/>
            <person name="Salamov A."/>
            <person name="Ahrendt S.R."/>
            <person name="Lipzen A."/>
            <person name="Sullivan W."/>
            <person name="Andreopoulos W.B."/>
            <person name="Clum A."/>
            <person name="Lindquist E."/>
            <person name="Daum C."/>
            <person name="Ramamoorthy G.K."/>
            <person name="Gryganskyi A."/>
            <person name="Culley D."/>
            <person name="Magnuson J.K."/>
            <person name="James T.Y."/>
            <person name="O'Malley M.A."/>
            <person name="Stajich J.E."/>
            <person name="Spatafora J.W."/>
            <person name="Visel A."/>
            <person name="Grigoriev I.V."/>
        </authorList>
    </citation>
    <scope>NUCLEOTIDE SEQUENCE [LARGE SCALE GENOMIC DNA]</scope>
    <source>
        <strain evidence="2 3">ATCC 12442</strain>
    </source>
</reference>
<dbReference type="Proteomes" id="UP000193922">
    <property type="component" value="Unassembled WGS sequence"/>
</dbReference>
<protein>
    <submittedName>
        <fullName evidence="2">Uncharacterized protein</fullName>
    </submittedName>
</protein>
<name>A0A1Y1WL77_9FUNG</name>
<dbReference type="RefSeq" id="XP_040747463.1">
    <property type="nucleotide sequence ID" value="XM_040890012.1"/>
</dbReference>
<gene>
    <name evidence="2" type="ORF">DL89DRAFT_289855</name>
</gene>
<evidence type="ECO:0000313" key="2">
    <source>
        <dbReference type="EMBL" id="ORX74252.1"/>
    </source>
</evidence>
<dbReference type="OrthoDB" id="274765at2759"/>
<keyword evidence="3" id="KW-1185">Reference proteome</keyword>
<dbReference type="PANTHER" id="PTHR21037:SF2">
    <property type="entry name" value="SIMILAR TO NOVEL PROTEIN"/>
    <property type="match status" value="1"/>
</dbReference>
<evidence type="ECO:0000313" key="3">
    <source>
        <dbReference type="Proteomes" id="UP000193922"/>
    </source>
</evidence>
<sequence>MRQLLAATLAVRRRLPLVRYFTMPGDIEDTPWRRIHEAALANGDRTYTDPATGYTVFTELSHLDREYCCGNACRHCPYNQENVGKPEQLKQQAREARQRKAARKKNK</sequence>
<dbReference type="GeneID" id="63806660"/>
<dbReference type="Pfam" id="PF17653">
    <property type="entry name" value="DUF5522"/>
    <property type="match status" value="1"/>
</dbReference>
<comment type="caution">
    <text evidence="2">The sequence shown here is derived from an EMBL/GenBank/DDBJ whole genome shotgun (WGS) entry which is preliminary data.</text>
</comment>
<feature type="region of interest" description="Disordered" evidence="1">
    <location>
        <begin position="80"/>
        <end position="107"/>
    </location>
</feature>